<proteinExistence type="predicted"/>
<dbReference type="CDD" id="cd01029">
    <property type="entry name" value="TOPRIM_primases"/>
    <property type="match status" value="1"/>
</dbReference>
<evidence type="ECO:0000256" key="1">
    <source>
        <dbReference type="SAM" id="MobiDB-lite"/>
    </source>
</evidence>
<accession>A0ABT1TDL4</accession>
<feature type="domain" description="Toprim" evidence="2">
    <location>
        <begin position="213"/>
        <end position="301"/>
    </location>
</feature>
<evidence type="ECO:0000259" key="2">
    <source>
        <dbReference type="Pfam" id="PF13362"/>
    </source>
</evidence>
<keyword evidence="4" id="KW-1185">Reference proteome</keyword>
<dbReference type="EMBL" id="JANIBJ010000007">
    <property type="protein sequence ID" value="MCQ8103542.1"/>
    <property type="molecule type" value="Genomic_DNA"/>
</dbReference>
<dbReference type="InterPro" id="IPR006171">
    <property type="entry name" value="TOPRIM_dom"/>
</dbReference>
<evidence type="ECO:0000313" key="3">
    <source>
        <dbReference type="EMBL" id="MCQ8103542.1"/>
    </source>
</evidence>
<dbReference type="InterPro" id="IPR034154">
    <property type="entry name" value="TOPRIM_DnaG/twinkle"/>
</dbReference>
<protein>
    <submittedName>
        <fullName evidence="3">Toprim domain-containing protein</fullName>
    </submittedName>
</protein>
<feature type="region of interest" description="Disordered" evidence="1">
    <location>
        <begin position="75"/>
        <end position="109"/>
    </location>
</feature>
<dbReference type="RefSeq" id="WP_256601247.1">
    <property type="nucleotide sequence ID" value="NZ_JANIBJ010000007.1"/>
</dbReference>
<feature type="compositionally biased region" description="Basic and acidic residues" evidence="1">
    <location>
        <begin position="75"/>
        <end position="94"/>
    </location>
</feature>
<dbReference type="Pfam" id="PF13362">
    <property type="entry name" value="Toprim_3"/>
    <property type="match status" value="1"/>
</dbReference>
<gene>
    <name evidence="3" type="ORF">NP590_05440</name>
</gene>
<comment type="caution">
    <text evidence="3">The sequence shown here is derived from an EMBL/GenBank/DDBJ whole genome shotgun (WGS) entry which is preliminary data.</text>
</comment>
<reference evidence="3 4" key="1">
    <citation type="submission" date="2022-07" db="EMBL/GenBank/DDBJ databases">
        <title>Methylomonas rivi sp. nov., Methylomonas rosea sp. nov., Methylomonas aureus sp. nov. and Methylomonas subterranea sp. nov., four novel methanotrophs isolated from a freshwater creek and the deep terrestrial subsurface.</title>
        <authorList>
            <person name="Abin C."/>
            <person name="Sankaranarayanan K."/>
            <person name="Garner C."/>
            <person name="Sindelar R."/>
            <person name="Kotary K."/>
            <person name="Garner R."/>
            <person name="Barclay S."/>
            <person name="Lawson P."/>
            <person name="Krumholz L."/>
        </authorList>
    </citation>
    <scope>NUCLEOTIDE SEQUENCE [LARGE SCALE GENOMIC DNA]</scope>
    <source>
        <strain evidence="3 4">SURF-2</strain>
    </source>
</reference>
<evidence type="ECO:0000313" key="4">
    <source>
        <dbReference type="Proteomes" id="UP001524499"/>
    </source>
</evidence>
<organism evidence="3 4">
    <name type="scientific">Methylomonas subterranea</name>
    <dbReference type="NCBI Taxonomy" id="2952225"/>
    <lineage>
        <taxon>Bacteria</taxon>
        <taxon>Pseudomonadati</taxon>
        <taxon>Pseudomonadota</taxon>
        <taxon>Gammaproteobacteria</taxon>
        <taxon>Methylococcales</taxon>
        <taxon>Methylococcaceae</taxon>
        <taxon>Methylomonas</taxon>
    </lineage>
</organism>
<dbReference type="Proteomes" id="UP001524499">
    <property type="component" value="Unassembled WGS sequence"/>
</dbReference>
<sequence length="314" mass="34724">MTNYQNLEDAARAGCAAIGVEFKHVPSDGRWHCADLADDPRGKNDGRIKLFPDGQGGMAWNHKTGEKQSFFVDRHLSREEREADRERIEAERQRRQAKQKQRADKTAKRAAALWQAANPAAADHSYLLKKHIQPHGARVGTWKRTIKNAASERQTIAIPNTLLIPMHDATGTLRSLQGIFPGKHPLFERDKDFLAGGGLAGLFWWLGTRSEKVLICEGFATAATLFEETGLRTYIAFTANNLLAVGRIVRERLPKAEIVFCADNDSNTDGNPGLTKAEQAAVEVDGLVAIPPIAGDFNDMAITLHQETIDDRPL</sequence>
<name>A0ABT1TDL4_9GAMM</name>